<gene>
    <name evidence="2" type="ORF">FOD75_10730</name>
</gene>
<geneLocation type="plasmid" evidence="2 3">
    <name>unnamed</name>
</geneLocation>
<protein>
    <submittedName>
        <fullName evidence="2">Uncharacterized protein</fullName>
    </submittedName>
</protein>
<proteinExistence type="predicted"/>
<accession>A0A517D890</accession>
<feature type="compositionally biased region" description="Basic and acidic residues" evidence="1">
    <location>
        <begin position="47"/>
        <end position="58"/>
    </location>
</feature>
<reference evidence="2 3" key="1">
    <citation type="submission" date="2019-07" db="EMBL/GenBank/DDBJ databases">
        <title>Gastrointestinal microbiota of Peromyscus leucopus, the white-footed mouse.</title>
        <authorList>
            <person name="Milovic A."/>
            <person name="Bassam K."/>
            <person name="Barbour A.G."/>
        </authorList>
    </citation>
    <scope>NUCLEOTIDE SEQUENCE [LARGE SCALE GENOMIC DNA]</scope>
    <source>
        <strain evidence="2 3">LL7</strain>
        <plasmid evidence="2 3">unnamed</plasmid>
    </source>
</reference>
<dbReference type="RefSeq" id="WP_144227810.1">
    <property type="nucleotide sequence ID" value="NZ_CP041677.1"/>
</dbReference>
<organism evidence="2 3">
    <name type="scientific">Limosilactobacillus reuteri</name>
    <name type="common">Lactobacillus reuteri</name>
    <dbReference type="NCBI Taxonomy" id="1598"/>
    <lineage>
        <taxon>Bacteria</taxon>
        <taxon>Bacillati</taxon>
        <taxon>Bacillota</taxon>
        <taxon>Bacilli</taxon>
        <taxon>Lactobacillales</taxon>
        <taxon>Lactobacillaceae</taxon>
        <taxon>Limosilactobacillus</taxon>
    </lineage>
</organism>
<feature type="region of interest" description="Disordered" evidence="1">
    <location>
        <begin position="47"/>
        <end position="108"/>
    </location>
</feature>
<feature type="compositionally biased region" description="Polar residues" evidence="1">
    <location>
        <begin position="59"/>
        <end position="70"/>
    </location>
</feature>
<sequence length="268" mass="30729">MTVISKQKVQEYKQNNEGFLYGIFHSHPIQNADHHLVVTALELKPKDQPKDRAVENKNHSQGRATTNNDSKLLDENEDNIQKTQSKPQVPNTKINEPTVTQKKPKTEKSEFITRKTVISNTPNYSDIAETLKNSDLLDRANVKTQLYLDLDNLSTKEIKTKSLSNGEVGYMPLDHELFHLLSNVVIGKNLNIMMFFRDGSSVKLAPEKWGTDSNLKELLINHDFLFNYYDLNVSNLVNDLKKISYSTLILPEYTQFWIPFLPIIPANQ</sequence>
<dbReference type="Proteomes" id="UP000316394">
    <property type="component" value="Plasmid unnamed"/>
</dbReference>
<name>A0A517D890_LIMRT</name>
<feature type="compositionally biased region" description="Polar residues" evidence="1">
    <location>
        <begin position="81"/>
        <end position="101"/>
    </location>
</feature>
<evidence type="ECO:0000313" key="2">
    <source>
        <dbReference type="EMBL" id="QDR73566.1"/>
    </source>
</evidence>
<dbReference type="AlphaFoldDB" id="A0A517D890"/>
<evidence type="ECO:0000256" key="1">
    <source>
        <dbReference type="SAM" id="MobiDB-lite"/>
    </source>
</evidence>
<keyword evidence="2" id="KW-0614">Plasmid</keyword>
<evidence type="ECO:0000313" key="3">
    <source>
        <dbReference type="Proteomes" id="UP000316394"/>
    </source>
</evidence>
<dbReference type="EMBL" id="CP041677">
    <property type="protein sequence ID" value="QDR73566.1"/>
    <property type="molecule type" value="Genomic_DNA"/>
</dbReference>